<keyword evidence="3" id="KW-0963">Cytoplasm</keyword>
<keyword evidence="6" id="KW-1185">Reference proteome</keyword>
<evidence type="ECO:0000256" key="3">
    <source>
        <dbReference type="ARBA" id="ARBA00022490"/>
    </source>
</evidence>
<dbReference type="Gene3D" id="3.30.1420.10">
    <property type="match status" value="1"/>
</dbReference>
<dbReference type="GO" id="GO:0005737">
    <property type="term" value="C:cytoplasm"/>
    <property type="evidence" value="ECO:0007669"/>
    <property type="project" value="UniProtKB-SubCell"/>
</dbReference>
<dbReference type="GO" id="GO:0002143">
    <property type="term" value="P:tRNA wobble position uridine thiolation"/>
    <property type="evidence" value="ECO:0007669"/>
    <property type="project" value="TreeGrafter"/>
</dbReference>
<organism evidence="5 6">
    <name type="scientific">Stutzerimonas stutzeri (strain A1501)</name>
    <name type="common">Pseudomonas stutzeri</name>
    <dbReference type="NCBI Taxonomy" id="379731"/>
    <lineage>
        <taxon>Bacteria</taxon>
        <taxon>Pseudomonadati</taxon>
        <taxon>Pseudomonadota</taxon>
        <taxon>Gammaproteobacteria</taxon>
        <taxon>Pseudomonadales</taxon>
        <taxon>Pseudomonadaceae</taxon>
        <taxon>Stutzerimonas</taxon>
    </lineage>
</organism>
<dbReference type="InterPro" id="IPR007453">
    <property type="entry name" value="DsrC/TusE"/>
</dbReference>
<name>A4VL07_STUS1</name>
<feature type="compositionally biased region" description="Low complexity" evidence="4">
    <location>
        <begin position="7"/>
        <end position="22"/>
    </location>
</feature>
<dbReference type="Pfam" id="PF04358">
    <property type="entry name" value="DsrC"/>
    <property type="match status" value="1"/>
</dbReference>
<protein>
    <submittedName>
        <fullName evidence="5">Dissimilatory sulfite reductase (Desulfoviridin), gamma subunit</fullName>
    </submittedName>
</protein>
<dbReference type="NCBIfam" id="TIGR03342">
    <property type="entry name" value="dsrC_tusE_dsvC"/>
    <property type="match status" value="1"/>
</dbReference>
<evidence type="ECO:0000256" key="1">
    <source>
        <dbReference type="ARBA" id="ARBA00004496"/>
    </source>
</evidence>
<sequence length="164" mass="17596">MPGAATASRAGRAVRPARGRSGTLDHRRAAARPAAGLSRLRRADLSLSAGQQLVMSLIVEGREIALDQDGFLVDLADWSEAVAEALAAREELALEAEHWEIIHLLRAFYAEFQLSPATRPLIKYAALKLGAEKGNSLHLNRLFKGTPAKLAAKLAGLPKPSNCL</sequence>
<dbReference type="AlphaFoldDB" id="A4VL07"/>
<dbReference type="HOGENOM" id="CLU_1617605_0_0_6"/>
<dbReference type="eggNOG" id="COG2920">
    <property type="taxonomic scope" value="Bacteria"/>
</dbReference>
<dbReference type="PANTHER" id="PTHR37010">
    <property type="entry name" value="SULFURTRANSFERASE TUSE"/>
    <property type="match status" value="1"/>
</dbReference>
<gene>
    <name evidence="5" type="ordered locus">PST_1984</name>
</gene>
<reference evidence="5 6" key="1">
    <citation type="journal article" date="2008" name="Proc. Natl. Acad. Sci. U.S.A.">
        <title>Nitrogen fixation island and rhizosphere competence traits in the genome of root-associated Pseudomonas stutzeri A1501.</title>
        <authorList>
            <person name="Yan Y."/>
            <person name="Yang J."/>
            <person name="Dou Y."/>
            <person name="Chen M."/>
            <person name="Ping S."/>
            <person name="Peng J."/>
            <person name="Lu W."/>
            <person name="Zhang W."/>
            <person name="Yao Z."/>
            <person name="Li H."/>
            <person name="Liu W."/>
            <person name="He S."/>
            <person name="Geng L."/>
            <person name="Zhang X."/>
            <person name="Yang F."/>
            <person name="Yu H."/>
            <person name="Zhan Y."/>
            <person name="Li D."/>
            <person name="Lin Z."/>
            <person name="Wang Y."/>
            <person name="Elmerich C."/>
            <person name="Lin M."/>
            <person name="Jin Q."/>
        </authorList>
    </citation>
    <scope>NUCLEOTIDE SEQUENCE [LARGE SCALE GENOMIC DNA]</scope>
    <source>
        <strain evidence="5 6">A1501</strain>
    </source>
</reference>
<proteinExistence type="inferred from homology"/>
<dbReference type="Gene3D" id="1.10.10.370">
    <property type="entry name" value="DsrC-like protein, C-terminal domain"/>
    <property type="match status" value="1"/>
</dbReference>
<dbReference type="PANTHER" id="PTHR37010:SF1">
    <property type="entry name" value="SULFURTRANSFERASE TUSE"/>
    <property type="match status" value="1"/>
</dbReference>
<dbReference type="SUPFAM" id="SSF69721">
    <property type="entry name" value="DsrC, the gamma subunit of dissimilatory sulfite reductase"/>
    <property type="match status" value="1"/>
</dbReference>
<dbReference type="InterPro" id="IPR042072">
    <property type="entry name" value="DsrC-like_C"/>
</dbReference>
<dbReference type="GO" id="GO:0097163">
    <property type="term" value="F:sulfur carrier activity"/>
    <property type="evidence" value="ECO:0007669"/>
    <property type="project" value="TreeGrafter"/>
</dbReference>
<dbReference type="EMBL" id="CP000304">
    <property type="protein sequence ID" value="ABP79658.1"/>
    <property type="molecule type" value="Genomic_DNA"/>
</dbReference>
<dbReference type="Proteomes" id="UP000000233">
    <property type="component" value="Chromosome"/>
</dbReference>
<evidence type="ECO:0000313" key="5">
    <source>
        <dbReference type="EMBL" id="ABP79658.1"/>
    </source>
</evidence>
<feature type="region of interest" description="Disordered" evidence="4">
    <location>
        <begin position="1"/>
        <end position="30"/>
    </location>
</feature>
<accession>A4VL07</accession>
<evidence type="ECO:0000256" key="4">
    <source>
        <dbReference type="SAM" id="MobiDB-lite"/>
    </source>
</evidence>
<dbReference type="InterPro" id="IPR025526">
    <property type="entry name" value="DsrC-like_dom_sf"/>
</dbReference>
<comment type="subcellular location">
    <subcellularLocation>
        <location evidence="1">Cytoplasm</location>
    </subcellularLocation>
</comment>
<evidence type="ECO:0000313" key="6">
    <source>
        <dbReference type="Proteomes" id="UP000000233"/>
    </source>
</evidence>
<comment type="similarity">
    <text evidence="2">Belongs to the DsrC/TusE family.</text>
</comment>
<evidence type="ECO:0000256" key="2">
    <source>
        <dbReference type="ARBA" id="ARBA00005718"/>
    </source>
</evidence>
<dbReference type="KEGG" id="psa:PST_1984"/>
<dbReference type="InterPro" id="IPR043163">
    <property type="entry name" value="DsrC-like_N"/>
</dbReference>